<dbReference type="PRINTS" id="PR00081">
    <property type="entry name" value="GDHRDH"/>
</dbReference>
<dbReference type="PANTHER" id="PTHR43157">
    <property type="entry name" value="PHOSPHATIDYLINOSITOL-GLYCAN BIOSYNTHESIS CLASS F PROTEIN-RELATED"/>
    <property type="match status" value="1"/>
</dbReference>
<dbReference type="PANTHER" id="PTHR43157:SF31">
    <property type="entry name" value="PHOSPHATIDYLINOSITOL-GLYCAN BIOSYNTHESIS CLASS F PROTEIN"/>
    <property type="match status" value="1"/>
</dbReference>
<dbReference type="Gene3D" id="3.40.50.720">
    <property type="entry name" value="NAD(P)-binding Rossmann-like Domain"/>
    <property type="match status" value="1"/>
</dbReference>
<evidence type="ECO:0000256" key="1">
    <source>
        <dbReference type="ARBA" id="ARBA00023002"/>
    </source>
</evidence>
<protein>
    <recommendedName>
        <fullName evidence="4">NAD(P)-binding protein</fullName>
    </recommendedName>
</protein>
<dbReference type="EMBL" id="JAYKXP010000026">
    <property type="protein sequence ID" value="KAK7044146.1"/>
    <property type="molecule type" value="Genomic_DNA"/>
</dbReference>
<dbReference type="Proteomes" id="UP001383192">
    <property type="component" value="Unassembled WGS sequence"/>
</dbReference>
<dbReference type="SUPFAM" id="SSF51735">
    <property type="entry name" value="NAD(P)-binding Rossmann-fold domains"/>
    <property type="match status" value="1"/>
</dbReference>
<reference evidence="2 3" key="1">
    <citation type="submission" date="2024-01" db="EMBL/GenBank/DDBJ databases">
        <title>A draft genome for a cacao thread blight-causing isolate of Paramarasmius palmivorus.</title>
        <authorList>
            <person name="Baruah I.K."/>
            <person name="Bukari Y."/>
            <person name="Amoako-Attah I."/>
            <person name="Meinhardt L.W."/>
            <person name="Bailey B.A."/>
            <person name="Cohen S.P."/>
        </authorList>
    </citation>
    <scope>NUCLEOTIDE SEQUENCE [LARGE SCALE GENOMIC DNA]</scope>
    <source>
        <strain evidence="2 3">GH-12</strain>
    </source>
</reference>
<dbReference type="InterPro" id="IPR036291">
    <property type="entry name" value="NAD(P)-bd_dom_sf"/>
</dbReference>
<dbReference type="Pfam" id="PF00106">
    <property type="entry name" value="adh_short"/>
    <property type="match status" value="1"/>
</dbReference>
<keyword evidence="3" id="KW-1185">Reference proteome</keyword>
<dbReference type="InterPro" id="IPR002347">
    <property type="entry name" value="SDR_fam"/>
</dbReference>
<name>A0AAW0CXR0_9AGAR</name>
<sequence length="340" mass="37538">MAKLSILQFIRLQYKPQAPVLKANLTGQTIVVIGANTGLGFEAAKHFACMNPGRLVLGCRDKGKGEAAVERIKEETGYKAEVWVIDLSRFASVRAFVDKFEKECGRLDVLVENAGMTGSPAEEYSVTEDGWVPVFQVNNIAPSLLALLLVPHMQRTAVEYGVRPRVVVVTSEAHYWSDIKELSECGPGEMLKEMSSEGYHKRSDMKTRYWASKLLNVYFTRSLQKHIGPSIIVNSVNPGFSITSLRRDAGVVLGALSWLVERVMAFSAEVGSRQIVYGAVADKGNELRGAYISGSEVVEPSDDVVSDEGVKMGERFWDEIVEVCKGLDPRVKGIVDEYLQ</sequence>
<dbReference type="AlphaFoldDB" id="A0AAW0CXR0"/>
<proteinExistence type="predicted"/>
<comment type="caution">
    <text evidence="2">The sequence shown here is derived from an EMBL/GenBank/DDBJ whole genome shotgun (WGS) entry which is preliminary data.</text>
</comment>
<evidence type="ECO:0008006" key="4">
    <source>
        <dbReference type="Google" id="ProtNLM"/>
    </source>
</evidence>
<accession>A0AAW0CXR0</accession>
<dbReference type="GO" id="GO:0016491">
    <property type="term" value="F:oxidoreductase activity"/>
    <property type="evidence" value="ECO:0007669"/>
    <property type="project" value="UniProtKB-KW"/>
</dbReference>
<evidence type="ECO:0000313" key="3">
    <source>
        <dbReference type="Proteomes" id="UP001383192"/>
    </source>
</evidence>
<gene>
    <name evidence="2" type="ORF">VNI00_007866</name>
</gene>
<organism evidence="2 3">
    <name type="scientific">Paramarasmius palmivorus</name>
    <dbReference type="NCBI Taxonomy" id="297713"/>
    <lineage>
        <taxon>Eukaryota</taxon>
        <taxon>Fungi</taxon>
        <taxon>Dikarya</taxon>
        <taxon>Basidiomycota</taxon>
        <taxon>Agaricomycotina</taxon>
        <taxon>Agaricomycetes</taxon>
        <taxon>Agaricomycetidae</taxon>
        <taxon>Agaricales</taxon>
        <taxon>Marasmiineae</taxon>
        <taxon>Marasmiaceae</taxon>
        <taxon>Paramarasmius</taxon>
    </lineage>
</organism>
<evidence type="ECO:0000313" key="2">
    <source>
        <dbReference type="EMBL" id="KAK7044146.1"/>
    </source>
</evidence>
<keyword evidence="1" id="KW-0560">Oxidoreductase</keyword>